<feature type="region of interest" description="Disordered" evidence="2">
    <location>
        <begin position="1698"/>
        <end position="1808"/>
    </location>
</feature>
<dbReference type="GO" id="GO:0051999">
    <property type="term" value="P:mannosyl-inositol phosphorylceramide biosynthetic process"/>
    <property type="evidence" value="ECO:0007669"/>
    <property type="project" value="TreeGrafter"/>
</dbReference>
<dbReference type="Pfam" id="PF04488">
    <property type="entry name" value="Gly_transf_sug"/>
    <property type="match status" value="1"/>
</dbReference>
<dbReference type="PANTHER" id="PTHR32385:SF15">
    <property type="entry name" value="INOSITOL PHOSPHOCERAMIDE MANNOSYLTRANSFERASE 1"/>
    <property type="match status" value="1"/>
</dbReference>
<feature type="compositionally biased region" description="Low complexity" evidence="2">
    <location>
        <begin position="1633"/>
        <end position="1645"/>
    </location>
</feature>
<keyword evidence="1" id="KW-0808">Transferase</keyword>
<feature type="region of interest" description="Disordered" evidence="2">
    <location>
        <begin position="870"/>
        <end position="902"/>
    </location>
</feature>
<dbReference type="SUPFAM" id="SSF53448">
    <property type="entry name" value="Nucleotide-diphospho-sugar transferases"/>
    <property type="match status" value="1"/>
</dbReference>
<protein>
    <submittedName>
        <fullName evidence="3">Uncharacterized protein</fullName>
    </submittedName>
</protein>
<evidence type="ECO:0000313" key="4">
    <source>
        <dbReference type="Proteomes" id="UP000654075"/>
    </source>
</evidence>
<feature type="compositionally biased region" description="Acidic residues" evidence="2">
    <location>
        <begin position="1791"/>
        <end position="1804"/>
    </location>
</feature>
<dbReference type="InterPro" id="IPR007577">
    <property type="entry name" value="GlycoTrfase_DXD_sugar-bd_CS"/>
</dbReference>
<feature type="compositionally biased region" description="Low complexity" evidence="2">
    <location>
        <begin position="1746"/>
        <end position="1767"/>
    </location>
</feature>
<feature type="non-terminal residue" evidence="3">
    <location>
        <position position="1"/>
    </location>
</feature>
<feature type="region of interest" description="Disordered" evidence="2">
    <location>
        <begin position="23"/>
        <end position="63"/>
    </location>
</feature>
<dbReference type="GO" id="GO:0000030">
    <property type="term" value="F:mannosyltransferase activity"/>
    <property type="evidence" value="ECO:0007669"/>
    <property type="project" value="TreeGrafter"/>
</dbReference>
<organism evidence="3 4">
    <name type="scientific">Polarella glacialis</name>
    <name type="common">Dinoflagellate</name>
    <dbReference type="NCBI Taxonomy" id="89957"/>
    <lineage>
        <taxon>Eukaryota</taxon>
        <taxon>Sar</taxon>
        <taxon>Alveolata</taxon>
        <taxon>Dinophyceae</taxon>
        <taxon>Suessiales</taxon>
        <taxon>Suessiaceae</taxon>
        <taxon>Polarella</taxon>
    </lineage>
</organism>
<proteinExistence type="predicted"/>
<gene>
    <name evidence="3" type="ORF">PGLA1383_LOCUS52816</name>
</gene>
<keyword evidence="4" id="KW-1185">Reference proteome</keyword>
<evidence type="ECO:0000256" key="2">
    <source>
        <dbReference type="SAM" id="MobiDB-lite"/>
    </source>
</evidence>
<sequence length="1847" mass="200817">ASQLVRGFEYLKASHQKLEDRVSQLEAAVGKPQARESPAAAALPKPEERSWQPATASPSDSLAPGSSNCKIFVMWNYPTGPAMFIEKNLESWIYHSKGRCGHPILINESNIKEWIPDMPTEYWRMPYDACRSDIVRYALIYHHGGIYLDTDFLVVKDMAPVLDKLEDHDFISYSTREQSCEQGSFSSNFVGGRKGSVVMKEIWEAQKEAMVDHCDDKLRANDKKVCCSDDLTRQCHIPWAGIGENIAHPVLKRLVAPASSPKIKYYCFHGPEGFVPSNFLVILTKKPGLADALSYFKAVKEEKPMDRIMYHLFASQGFGANFDGPRLFDNRTVVGYLYRKSIGHFTQIPRDPLEDGPGKICASDGGTCHCHGKVFYGRRFTDDLGGKQANLESLLRRTHAVKEVNGEIECSAGIFGDPLFTTPKHCICQPRPAWGRQRDQCERAQAVSEDYVTVTCIELCISDASPGGISCIPLMSCSPLPLVGSLVKRGSKCIAAGCKATGLCATAAEDVERLMLRTQWPSVCKSTSASKKDPCDARREAAFSSATRRAEPSSAARRGDPGRRRTALPLGLVLVLRRFVCFFRFCGHERGRRRFLRGAQDLGGPFQHNLAAVFVLGAFGTEVDLGLGILSRSGIAAQTFENDSVRKLQFNHKQDADEKARTFLSSSELQFYRLSRLSAGAATLLLLAAGARANAAEAARQDGQTGPPVTNSAWRWGPSQTEIHMFQDDPLPAAASRMTRLQEQFWAGRFRPGAYSGSESDLPAVDQARCILSPIKQLRPCSVDEIGMPVASECNFDRLAKAAGKSNLRLLQRLLAGGDCLSSDHDPGPVRSFSQGASAKVSSCLTCISQGASRASAKALAFVYLNSGSDKSGSDNSGHNNSGPDSSGSDNAGSDNFGSDIPGSNHSGSDFSGCPGLPLRSLRSSSLCRASLLTCMPLDRACCGRTGNHADQLLGDLLGLPARVGMADNLHCYNTAGMDEEVGVNRSVSLFTHWVEFVGKFRSKFRRGINKGLLEEAFCILVTWLARCRGYGLCFCGRQRYGVGNLLEISLGFTIYIAGFLGQSIRHYRARYIAAASALETYVLDVCLHLPHGFIKTAQSSQAVAQVFFPMVLANVGVFWHLHFLGCYSAQLGRLRARLELQLVNDPALSRITPGFRCRICRLLRTRLQDMWGHLRSCHTRPLAFASGEAGFEPQRVFRPARSWGTQALAAAGAPGVLANMRHRLDALGLRQPGAQPQPLEALLAMERIGAELAQHLVGWRNDGAQLGAVRSGWLEPKEWLTAIFAVLPAAVVLCGLFHGCSLSKFGVLQGSAEAWQSRRAVAAIRAADEVVPAVSKTMSYFAALAGKFEVTVLQSNGAHIPFEVRGAATLLFWAPDILANPVNANGSFELGDLAGMQLLGTVRQWVSKMIPTYYWPGDDVLLEQYRVLTRAWKQAVLDDLAVKADVWETRVDGTFAFCWPGFWKQAHVDSRFAPASASAARQLFHYTGSFGESECAAEGVGSILKFFASTSNLSPARVVGKTLMKFYGLAGDGSDDQFLERGWRSMGKCSFNFAHARARQCRYRLGHGSKTLHRMLKASAARKVKKGRKDEDYDEEEGNHLLGNVIDSDEEQADALSPDQIRRSLDEIKSLSRSSESWSLNQRSAPGSGATSSRAPAGGGQKSAPSAPLVDEYDELFDEELEDEPATVVLGATFRARGRAPGGSSGGPGSFSPVDTGGFGLGFGGRSVRRPDDEDEDEENEVEAEGPSRMRPSSPSRGSSLGLSHSAFVGLVPPANDLSSDNGGPLSCAIEEDACQASPDDDFSGLQSPALDVDNVHMLEDAFNDAILLNAEDVGSPAHGWDPYSP</sequence>
<dbReference type="InterPro" id="IPR051706">
    <property type="entry name" value="Glycosyltransferase_domain"/>
</dbReference>
<evidence type="ECO:0000313" key="3">
    <source>
        <dbReference type="EMBL" id="CAE8637453.1"/>
    </source>
</evidence>
<dbReference type="OrthoDB" id="409543at2759"/>
<dbReference type="Gene3D" id="3.90.550.20">
    <property type="match status" value="1"/>
</dbReference>
<accession>A0A813HIY9</accession>
<feature type="non-terminal residue" evidence="3">
    <location>
        <position position="1847"/>
    </location>
</feature>
<feature type="compositionally biased region" description="Polar residues" evidence="2">
    <location>
        <begin position="52"/>
        <end position="63"/>
    </location>
</feature>
<reference evidence="3" key="1">
    <citation type="submission" date="2021-02" db="EMBL/GenBank/DDBJ databases">
        <authorList>
            <person name="Dougan E. K."/>
            <person name="Rhodes N."/>
            <person name="Thang M."/>
            <person name="Chan C."/>
        </authorList>
    </citation>
    <scope>NUCLEOTIDE SEQUENCE</scope>
</reference>
<dbReference type="PANTHER" id="PTHR32385">
    <property type="entry name" value="MANNOSYL PHOSPHORYLINOSITOL CERAMIDE SYNTHASE"/>
    <property type="match status" value="1"/>
</dbReference>
<dbReference type="GO" id="GO:0016020">
    <property type="term" value="C:membrane"/>
    <property type="evidence" value="ECO:0007669"/>
    <property type="project" value="GOC"/>
</dbReference>
<feature type="region of interest" description="Disordered" evidence="2">
    <location>
        <begin position="1580"/>
        <end position="1600"/>
    </location>
</feature>
<dbReference type="Proteomes" id="UP000654075">
    <property type="component" value="Unassembled WGS sequence"/>
</dbReference>
<feature type="region of interest" description="Disordered" evidence="2">
    <location>
        <begin position="1633"/>
        <end position="1669"/>
    </location>
</feature>
<feature type="compositionally biased region" description="Low complexity" evidence="2">
    <location>
        <begin position="870"/>
        <end position="900"/>
    </location>
</feature>
<name>A0A813HIY9_POLGL</name>
<feature type="compositionally biased region" description="Gly residues" evidence="2">
    <location>
        <begin position="1701"/>
        <end position="1710"/>
    </location>
</feature>
<comment type="caution">
    <text evidence="3">The sequence shown here is derived from an EMBL/GenBank/DDBJ whole genome shotgun (WGS) entry which is preliminary data.</text>
</comment>
<evidence type="ECO:0000256" key="1">
    <source>
        <dbReference type="ARBA" id="ARBA00022679"/>
    </source>
</evidence>
<feature type="compositionally biased region" description="Acidic residues" evidence="2">
    <location>
        <begin position="1734"/>
        <end position="1745"/>
    </location>
</feature>
<dbReference type="InterPro" id="IPR029044">
    <property type="entry name" value="Nucleotide-diphossugar_trans"/>
</dbReference>
<feature type="region of interest" description="Disordered" evidence="2">
    <location>
        <begin position="542"/>
        <end position="562"/>
    </location>
</feature>
<dbReference type="EMBL" id="CAJNNV010031703">
    <property type="protein sequence ID" value="CAE8637453.1"/>
    <property type="molecule type" value="Genomic_DNA"/>
</dbReference>